<dbReference type="Pfam" id="PF00672">
    <property type="entry name" value="HAMP"/>
    <property type="match status" value="1"/>
</dbReference>
<dbReference type="SMART" id="SM00304">
    <property type="entry name" value="HAMP"/>
    <property type="match status" value="3"/>
</dbReference>
<proteinExistence type="inferred from homology"/>
<dbReference type="eggNOG" id="COG0840">
    <property type="taxonomic scope" value="Bacteria"/>
</dbReference>
<name>B1Y6M5_LEPCP</name>
<evidence type="ECO:0000256" key="3">
    <source>
        <dbReference type="ARBA" id="ARBA00029447"/>
    </source>
</evidence>
<comment type="similarity">
    <text evidence="3">Belongs to the methyl-accepting chemotaxis (MCP) protein family.</text>
</comment>
<evidence type="ECO:0000256" key="2">
    <source>
        <dbReference type="ARBA" id="ARBA00022500"/>
    </source>
</evidence>
<dbReference type="eggNOG" id="COG3850">
    <property type="taxonomic scope" value="Bacteria"/>
</dbReference>
<dbReference type="PANTHER" id="PTHR43531">
    <property type="entry name" value="PROTEIN ICFG"/>
    <property type="match status" value="1"/>
</dbReference>
<dbReference type="RefSeq" id="WP_012348800.1">
    <property type="nucleotide sequence ID" value="NC_010524.1"/>
</dbReference>
<dbReference type="PANTHER" id="PTHR43531:SF11">
    <property type="entry name" value="METHYL-ACCEPTING CHEMOTAXIS PROTEIN 3"/>
    <property type="match status" value="1"/>
</dbReference>
<dbReference type="GO" id="GO:0005886">
    <property type="term" value="C:plasma membrane"/>
    <property type="evidence" value="ECO:0007669"/>
    <property type="project" value="TreeGrafter"/>
</dbReference>
<dbReference type="GO" id="GO:0006935">
    <property type="term" value="P:chemotaxis"/>
    <property type="evidence" value="ECO:0007669"/>
    <property type="project" value="UniProtKB-KW"/>
</dbReference>
<dbReference type="OrthoDB" id="9763018at2"/>
<dbReference type="Gene3D" id="1.20.120.1530">
    <property type="match status" value="2"/>
</dbReference>
<dbReference type="InterPro" id="IPR003660">
    <property type="entry name" value="HAMP_dom"/>
</dbReference>
<evidence type="ECO:0000256" key="5">
    <source>
        <dbReference type="SAM" id="Coils"/>
    </source>
</evidence>
<dbReference type="Gene3D" id="1.10.287.950">
    <property type="entry name" value="Methyl-accepting chemotaxis protein"/>
    <property type="match status" value="1"/>
</dbReference>
<feature type="domain" description="HAMP" evidence="7">
    <location>
        <begin position="211"/>
        <end position="263"/>
    </location>
</feature>
<dbReference type="SUPFAM" id="SSF158472">
    <property type="entry name" value="HAMP domain-like"/>
    <property type="match status" value="1"/>
</dbReference>
<keyword evidence="4" id="KW-0807">Transducer</keyword>
<reference evidence="8 9" key="1">
    <citation type="submission" date="2008-03" db="EMBL/GenBank/DDBJ databases">
        <title>Complete sequence of Leptothrix cholodnii SP-6.</title>
        <authorList>
            <consortium name="US DOE Joint Genome Institute"/>
            <person name="Copeland A."/>
            <person name="Lucas S."/>
            <person name="Lapidus A."/>
            <person name="Glavina del Rio T."/>
            <person name="Dalin E."/>
            <person name="Tice H."/>
            <person name="Bruce D."/>
            <person name="Goodwin L."/>
            <person name="Pitluck S."/>
            <person name="Chertkov O."/>
            <person name="Brettin T."/>
            <person name="Detter J.C."/>
            <person name="Han C."/>
            <person name="Kuske C.R."/>
            <person name="Schmutz J."/>
            <person name="Larimer F."/>
            <person name="Land M."/>
            <person name="Hauser L."/>
            <person name="Kyrpides N."/>
            <person name="Lykidis A."/>
            <person name="Emerson D."/>
            <person name="Richardson P."/>
        </authorList>
    </citation>
    <scope>NUCLEOTIDE SEQUENCE [LARGE SCALE GENOMIC DNA]</scope>
    <source>
        <strain evidence="9">ATCC 51168 / LMG 8142 / SP-6</strain>
    </source>
</reference>
<dbReference type="Pfam" id="PF12729">
    <property type="entry name" value="4HB_MCP_1"/>
    <property type="match status" value="1"/>
</dbReference>
<dbReference type="PROSITE" id="PS50111">
    <property type="entry name" value="CHEMOTAXIS_TRANSDUC_2"/>
    <property type="match status" value="1"/>
</dbReference>
<dbReference type="InterPro" id="IPR004090">
    <property type="entry name" value="Chemotax_Me-accpt_rcpt"/>
</dbReference>
<dbReference type="SUPFAM" id="SSF58104">
    <property type="entry name" value="Methyl-accepting chemotaxis protein (MCP) signaling domain"/>
    <property type="match status" value="1"/>
</dbReference>
<dbReference type="SMART" id="SM00283">
    <property type="entry name" value="MA"/>
    <property type="match status" value="1"/>
</dbReference>
<dbReference type="GO" id="GO:0004888">
    <property type="term" value="F:transmembrane signaling receptor activity"/>
    <property type="evidence" value="ECO:0007669"/>
    <property type="project" value="InterPro"/>
</dbReference>
<dbReference type="AlphaFoldDB" id="B1Y6M5"/>
<evidence type="ECO:0000313" key="9">
    <source>
        <dbReference type="Proteomes" id="UP000001693"/>
    </source>
</evidence>
<dbReference type="PROSITE" id="PS50885">
    <property type="entry name" value="HAMP"/>
    <property type="match status" value="1"/>
</dbReference>
<comment type="subcellular location">
    <subcellularLocation>
        <location evidence="1">Membrane</location>
    </subcellularLocation>
</comment>
<protein>
    <submittedName>
        <fullName evidence="8">Methyl-accepting chemotaxis sensory transducer</fullName>
    </submittedName>
</protein>
<dbReference type="CDD" id="cd19411">
    <property type="entry name" value="MCP2201-like_sensor"/>
    <property type="match status" value="1"/>
</dbReference>
<evidence type="ECO:0000313" key="8">
    <source>
        <dbReference type="EMBL" id="ACB36053.1"/>
    </source>
</evidence>
<dbReference type="GO" id="GO:0007165">
    <property type="term" value="P:signal transduction"/>
    <property type="evidence" value="ECO:0007669"/>
    <property type="project" value="UniProtKB-KW"/>
</dbReference>
<dbReference type="EMBL" id="CP001013">
    <property type="protein sequence ID" value="ACB36053.1"/>
    <property type="molecule type" value="Genomic_DNA"/>
</dbReference>
<feature type="domain" description="Methyl-accepting transducer" evidence="6">
    <location>
        <begin position="489"/>
        <end position="704"/>
    </location>
</feature>
<gene>
    <name evidence="8" type="ordered locus">Lcho_3799</name>
</gene>
<keyword evidence="2" id="KW-0145">Chemotaxis</keyword>
<evidence type="ECO:0000256" key="1">
    <source>
        <dbReference type="ARBA" id="ARBA00004370"/>
    </source>
</evidence>
<dbReference type="CDD" id="cd06225">
    <property type="entry name" value="HAMP"/>
    <property type="match status" value="1"/>
</dbReference>
<organism evidence="8 9">
    <name type="scientific">Leptothrix cholodnii (strain ATCC 51168 / LMG 8142 / SP-6)</name>
    <name type="common">Leptothrix discophora (strain SP-6)</name>
    <dbReference type="NCBI Taxonomy" id="395495"/>
    <lineage>
        <taxon>Bacteria</taxon>
        <taxon>Pseudomonadati</taxon>
        <taxon>Pseudomonadota</taxon>
        <taxon>Betaproteobacteria</taxon>
        <taxon>Burkholderiales</taxon>
        <taxon>Sphaerotilaceae</taxon>
        <taxon>Leptothrix</taxon>
    </lineage>
</organism>
<accession>B1Y6M5</accession>
<dbReference type="Pfam" id="PF18947">
    <property type="entry name" value="HAMP_2"/>
    <property type="match status" value="2"/>
</dbReference>
<dbReference type="InterPro" id="IPR051310">
    <property type="entry name" value="MCP_chemotaxis"/>
</dbReference>
<evidence type="ECO:0000259" key="7">
    <source>
        <dbReference type="PROSITE" id="PS50885"/>
    </source>
</evidence>
<dbReference type="CDD" id="cd11386">
    <property type="entry name" value="MCP_signal"/>
    <property type="match status" value="1"/>
</dbReference>
<dbReference type="Pfam" id="PF00015">
    <property type="entry name" value="MCPsignal"/>
    <property type="match status" value="1"/>
</dbReference>
<dbReference type="HOGENOM" id="CLU_000445_107_16_4"/>
<evidence type="ECO:0000256" key="4">
    <source>
        <dbReference type="PROSITE-ProRule" id="PRU00284"/>
    </source>
</evidence>
<feature type="coiled-coil region" evidence="5">
    <location>
        <begin position="682"/>
        <end position="720"/>
    </location>
</feature>
<keyword evidence="5" id="KW-0175">Coiled coil</keyword>
<evidence type="ECO:0000259" key="6">
    <source>
        <dbReference type="PROSITE" id="PS50111"/>
    </source>
</evidence>
<dbReference type="FunFam" id="1.10.287.950:FF:000001">
    <property type="entry name" value="Methyl-accepting chemotaxis sensory transducer"/>
    <property type="match status" value="1"/>
</dbReference>
<dbReference type="InterPro" id="IPR024478">
    <property type="entry name" value="HlyB_4HB_MCP"/>
</dbReference>
<sequence precursor="true">MFKNLKIGLRLGTGFAVALLLLITVAGIGLSRVGDLQTDIAGLVQDKNVKARLANDVINQINQVARSHRNMLILKSDEATRIELDKIVAARKNVSTNFESLDKFSYGDKGKLAYDATKTTRKPFVDASLKLEELIKTRQWDESVRYFNADYRPVFTTYVVAVTAFIDYQTELSEQVGADAEALAASTRTLLIVLAGAGVLIGITMAFLITRSITGPVNQVVDAARKMAKGNFDFDLKSDAKDEVGEVVRAVESVQSAIHRMVIDAGVLSKAAVEGKLATRADASRHEGDYQRVVKGVNDTLDAVIGPLNVAADYVEKISLGNAPAPITDTYHGDFNTIKNNLNACIDATNQQAAAAKAISLGDLTAVVKVRSEGDVMARSLIDVIKAINALVADANTLSTATVEGRLDVRVDAARQQGDYRKVLEGLNAVMVAVNTPVQELREVLGGMQEGELTVAMKKSYDGTWDELKTAVNSTIRKLSQVVADVNSGAQALASASEQVSATAQSLSQAASEQAAGVEETSASIEQMTSSIAQNTENAKVTEGMAGKAAQDAADGGASVDATVAAMKQIAKKIGIIDDIAAQTNLLALNAAIEAARAGEHGKGFAVVAAEVRKLAERSQVAAQEIGEVATSSVDLAEKAGKLLEQMVPTIRKTSDLVQEIAAASTEQASGVGQINSAVSQLNQTTQQNASSSEELAATAEEMSGQAEQLQQTMAFFKLESGTPNRSAFAGVRKPAAADKPAGGKNGMLKLAGNRVMAPAGAAIDESQFIKF</sequence>
<dbReference type="Proteomes" id="UP000001693">
    <property type="component" value="Chromosome"/>
</dbReference>
<dbReference type="STRING" id="395495.Lcho_3799"/>
<dbReference type="PRINTS" id="PR00260">
    <property type="entry name" value="CHEMTRNSDUCR"/>
</dbReference>
<dbReference type="KEGG" id="lch:Lcho_3799"/>
<dbReference type="InterPro" id="IPR047347">
    <property type="entry name" value="YvaQ-like_sensor"/>
</dbReference>
<keyword evidence="9" id="KW-1185">Reference proteome</keyword>
<dbReference type="InterPro" id="IPR004089">
    <property type="entry name" value="MCPsignal_dom"/>
</dbReference>